<proteinExistence type="predicted"/>
<evidence type="ECO:0000256" key="6">
    <source>
        <dbReference type="ARBA" id="ARBA00023242"/>
    </source>
</evidence>
<keyword evidence="4" id="KW-0863">Zinc-finger</keyword>
<protein>
    <recommendedName>
        <fullName evidence="10">Transcription factor domain-containing protein</fullName>
    </recommendedName>
</protein>
<keyword evidence="2" id="KW-0479">Metal-binding</keyword>
<evidence type="ECO:0000256" key="4">
    <source>
        <dbReference type="ARBA" id="ARBA00022771"/>
    </source>
</evidence>
<evidence type="ECO:0000256" key="7">
    <source>
        <dbReference type="SAM" id="MobiDB-lite"/>
    </source>
</evidence>
<organism evidence="8 9">
    <name type="scientific">Cladophialophora chaetospira</name>
    <dbReference type="NCBI Taxonomy" id="386627"/>
    <lineage>
        <taxon>Eukaryota</taxon>
        <taxon>Fungi</taxon>
        <taxon>Dikarya</taxon>
        <taxon>Ascomycota</taxon>
        <taxon>Pezizomycotina</taxon>
        <taxon>Eurotiomycetes</taxon>
        <taxon>Chaetothyriomycetidae</taxon>
        <taxon>Chaetothyriales</taxon>
        <taxon>Herpotrichiellaceae</taxon>
        <taxon>Cladophialophora</taxon>
    </lineage>
</organism>
<dbReference type="AlphaFoldDB" id="A0AA38XAN4"/>
<evidence type="ECO:0000256" key="5">
    <source>
        <dbReference type="ARBA" id="ARBA00022833"/>
    </source>
</evidence>
<feature type="region of interest" description="Disordered" evidence="7">
    <location>
        <begin position="248"/>
        <end position="294"/>
    </location>
</feature>
<name>A0AA38XAN4_9EURO</name>
<evidence type="ECO:0000256" key="1">
    <source>
        <dbReference type="ARBA" id="ARBA00004123"/>
    </source>
</evidence>
<dbReference type="PANTHER" id="PTHR40626:SF10">
    <property type="entry name" value="C2H2-TYPE DOMAIN-CONTAINING PROTEIN"/>
    <property type="match status" value="1"/>
</dbReference>
<keyword evidence="3" id="KW-0677">Repeat</keyword>
<comment type="caution">
    <text evidence="8">The sequence shown here is derived from an EMBL/GenBank/DDBJ whole genome shotgun (WGS) entry which is preliminary data.</text>
</comment>
<feature type="region of interest" description="Disordered" evidence="7">
    <location>
        <begin position="817"/>
        <end position="836"/>
    </location>
</feature>
<evidence type="ECO:0000313" key="9">
    <source>
        <dbReference type="Proteomes" id="UP001172673"/>
    </source>
</evidence>
<reference evidence="8" key="1">
    <citation type="submission" date="2022-10" db="EMBL/GenBank/DDBJ databases">
        <title>Culturing micro-colonial fungi from biological soil crusts in the Mojave desert and describing Neophaeococcomyces mojavensis, and introducing the new genera and species Taxawa tesnikishii.</title>
        <authorList>
            <person name="Kurbessoian T."/>
            <person name="Stajich J.E."/>
        </authorList>
    </citation>
    <scope>NUCLEOTIDE SEQUENCE</scope>
    <source>
        <strain evidence="8">TK_41</strain>
    </source>
</reference>
<feature type="region of interest" description="Disordered" evidence="7">
    <location>
        <begin position="450"/>
        <end position="495"/>
    </location>
</feature>
<evidence type="ECO:0008006" key="10">
    <source>
        <dbReference type="Google" id="ProtNLM"/>
    </source>
</evidence>
<dbReference type="GO" id="GO:0000785">
    <property type="term" value="C:chromatin"/>
    <property type="evidence" value="ECO:0007669"/>
    <property type="project" value="TreeGrafter"/>
</dbReference>
<dbReference type="GO" id="GO:0008270">
    <property type="term" value="F:zinc ion binding"/>
    <property type="evidence" value="ECO:0007669"/>
    <property type="project" value="UniProtKB-KW"/>
</dbReference>
<dbReference type="GO" id="GO:0005634">
    <property type="term" value="C:nucleus"/>
    <property type="evidence" value="ECO:0007669"/>
    <property type="project" value="UniProtKB-SubCell"/>
</dbReference>
<keyword evidence="9" id="KW-1185">Reference proteome</keyword>
<evidence type="ECO:0000256" key="2">
    <source>
        <dbReference type="ARBA" id="ARBA00022723"/>
    </source>
</evidence>
<dbReference type="Proteomes" id="UP001172673">
    <property type="component" value="Unassembled WGS sequence"/>
</dbReference>
<feature type="compositionally biased region" description="Polar residues" evidence="7">
    <location>
        <begin position="826"/>
        <end position="836"/>
    </location>
</feature>
<sequence>MRRLSRGSNVGIANGASNVQTMSNVMNEGTPKRRPINVLVVRLIRDSTDLLTRHQKSAHNIEPLKRRRLRQDQPDNAQHDAVNWQAQSHDRNQHDGNYSHQLFGVDANPTLALNMPPPLLAESSHHSVNESQQGRTNGMLAPSLNDSAAFQYMSNHVHANAAPSMYSSQEGVPMAEANVPSIATGATALTSMSMPAQAGTNFRPHNQQTLEQHSVLPQLNSANLEVASIFDNVDFLVDNLNFPSPMTMVHPQSETVPRPAPAPPVPAKSVSTKQLPQPASPDEDRTGVHNAENQDINVFSRIGSPLPSLRTLGLEFGHRQNGKVDELGSGPCWKVSQADYLELQASVARHTDVLPSHLVLPSRHTMSAYLERCINSLYKHQPFFHVPTFRVGETPLELVLAMCATGAQLRFESQTGVPLFHASKALIMSRLQDRHEETILNSLKLPHRPRSINKPIGSLRSPEVASRRPSEGDPQPKLGSNQDQPRMGDLPSPSRQRLQTMQTILTLMSFGSWGLKGLLGETIVLQSMLVMLVREEGLDQESDTILDRYDTVQARWESPQRWDELRVASRITAVPFQAAFRDLFQRETEGMATVPDDSASISALGNYALIFGLLQCIYFLRLSHPVPYLGGTDTDAGSNLRRDDIEGIIRALHRWQRLWEKCPESTIEPEASAGPISFNAIACLRLAWIRLYVDMGPCRNLATRDPNSIIRVFTSGPALPRSPRLAPVLLQAIHALSVPVRLGIKFVARSQSLFWSMNQSLCALECAAIINNWFVTLSATVAQTPMSKQEKNLVLMIRGMVLESGFFTEEDLAELSPAAEARDSTDSSPAIENGLTSTSLANGYENVPDMDGDDFGVDPRIFGMDLDQWLLQETAMPTPPTPEDDATAWQHQIGSLRVAVARLWAEIFSINHVFDLVTTIGKTLNAHLKILEPS</sequence>
<dbReference type="GO" id="GO:0000981">
    <property type="term" value="F:DNA-binding transcription factor activity, RNA polymerase II-specific"/>
    <property type="evidence" value="ECO:0007669"/>
    <property type="project" value="InterPro"/>
</dbReference>
<gene>
    <name evidence="8" type="ORF">H2200_006189</name>
</gene>
<keyword evidence="5" id="KW-0862">Zinc</keyword>
<comment type="subcellular location">
    <subcellularLocation>
        <location evidence="1">Nucleus</location>
    </subcellularLocation>
</comment>
<keyword evidence="6" id="KW-0539">Nucleus</keyword>
<dbReference type="GO" id="GO:0000978">
    <property type="term" value="F:RNA polymerase II cis-regulatory region sequence-specific DNA binding"/>
    <property type="evidence" value="ECO:0007669"/>
    <property type="project" value="InterPro"/>
</dbReference>
<accession>A0AA38XAN4</accession>
<evidence type="ECO:0000256" key="3">
    <source>
        <dbReference type="ARBA" id="ARBA00022737"/>
    </source>
</evidence>
<evidence type="ECO:0000313" key="8">
    <source>
        <dbReference type="EMBL" id="KAJ9609860.1"/>
    </source>
</evidence>
<dbReference type="EMBL" id="JAPDRK010000008">
    <property type="protein sequence ID" value="KAJ9609860.1"/>
    <property type="molecule type" value="Genomic_DNA"/>
</dbReference>
<feature type="region of interest" description="Disordered" evidence="7">
    <location>
        <begin position="54"/>
        <end position="78"/>
    </location>
</feature>
<dbReference type="InterPro" id="IPR051059">
    <property type="entry name" value="VerF-like"/>
</dbReference>
<dbReference type="PANTHER" id="PTHR40626">
    <property type="entry name" value="MIP31509P"/>
    <property type="match status" value="1"/>
</dbReference>